<feature type="non-terminal residue" evidence="1">
    <location>
        <position position="1"/>
    </location>
</feature>
<gene>
    <name evidence="1" type="ORF">METZ01_LOCUS174275</name>
</gene>
<sequence length="59" mass="7019">YKKIHQCQSFYRDWGVYGRYCVQQKFWKLDGISINLTIKKNEFETNSSITHSISQVAET</sequence>
<name>A0A382C6V9_9ZZZZ</name>
<organism evidence="1">
    <name type="scientific">marine metagenome</name>
    <dbReference type="NCBI Taxonomy" id="408172"/>
    <lineage>
        <taxon>unclassified sequences</taxon>
        <taxon>metagenomes</taxon>
        <taxon>ecological metagenomes</taxon>
    </lineage>
</organism>
<dbReference type="EMBL" id="UINC01032937">
    <property type="protein sequence ID" value="SVB21421.1"/>
    <property type="molecule type" value="Genomic_DNA"/>
</dbReference>
<dbReference type="AlphaFoldDB" id="A0A382C6V9"/>
<reference evidence="1" key="1">
    <citation type="submission" date="2018-05" db="EMBL/GenBank/DDBJ databases">
        <authorList>
            <person name="Lanie J.A."/>
            <person name="Ng W.-L."/>
            <person name="Kazmierczak K.M."/>
            <person name="Andrzejewski T.M."/>
            <person name="Davidsen T.M."/>
            <person name="Wayne K.J."/>
            <person name="Tettelin H."/>
            <person name="Glass J.I."/>
            <person name="Rusch D."/>
            <person name="Podicherti R."/>
            <person name="Tsui H.-C.T."/>
            <person name="Winkler M.E."/>
        </authorList>
    </citation>
    <scope>NUCLEOTIDE SEQUENCE</scope>
</reference>
<evidence type="ECO:0000313" key="1">
    <source>
        <dbReference type="EMBL" id="SVB21421.1"/>
    </source>
</evidence>
<protein>
    <submittedName>
        <fullName evidence="1">Uncharacterized protein</fullName>
    </submittedName>
</protein>
<accession>A0A382C6V9</accession>
<proteinExistence type="predicted"/>